<organism evidence="2 3">
    <name type="scientific">Piromyces finnis</name>
    <dbReference type="NCBI Taxonomy" id="1754191"/>
    <lineage>
        <taxon>Eukaryota</taxon>
        <taxon>Fungi</taxon>
        <taxon>Fungi incertae sedis</taxon>
        <taxon>Chytridiomycota</taxon>
        <taxon>Chytridiomycota incertae sedis</taxon>
        <taxon>Neocallimastigomycetes</taxon>
        <taxon>Neocallimastigales</taxon>
        <taxon>Neocallimastigaceae</taxon>
        <taxon>Piromyces</taxon>
    </lineage>
</organism>
<accession>A0A1Y1UUQ3</accession>
<keyword evidence="1" id="KW-0472">Membrane</keyword>
<reference evidence="2 3" key="2">
    <citation type="submission" date="2016-08" db="EMBL/GenBank/DDBJ databases">
        <title>Pervasive Adenine N6-methylation of Active Genes in Fungi.</title>
        <authorList>
            <consortium name="DOE Joint Genome Institute"/>
            <person name="Mondo S.J."/>
            <person name="Dannebaum R.O."/>
            <person name="Kuo R.C."/>
            <person name="Labutti K."/>
            <person name="Haridas S."/>
            <person name="Kuo A."/>
            <person name="Salamov A."/>
            <person name="Ahrendt S.R."/>
            <person name="Lipzen A."/>
            <person name="Sullivan W."/>
            <person name="Andreopoulos W.B."/>
            <person name="Clum A."/>
            <person name="Lindquist E."/>
            <person name="Daum C."/>
            <person name="Ramamoorthy G.K."/>
            <person name="Gryganskyi A."/>
            <person name="Culley D."/>
            <person name="Magnuson J.K."/>
            <person name="James T.Y."/>
            <person name="O'Malley M.A."/>
            <person name="Stajich J.E."/>
            <person name="Spatafora J.W."/>
            <person name="Visel A."/>
            <person name="Grigoriev I.V."/>
        </authorList>
    </citation>
    <scope>NUCLEOTIDE SEQUENCE [LARGE SCALE GENOMIC DNA]</scope>
    <source>
        <strain evidence="3">finn</strain>
    </source>
</reference>
<evidence type="ECO:0000313" key="3">
    <source>
        <dbReference type="Proteomes" id="UP000193719"/>
    </source>
</evidence>
<feature type="transmembrane region" description="Helical" evidence="1">
    <location>
        <begin position="72"/>
        <end position="94"/>
    </location>
</feature>
<proteinExistence type="predicted"/>
<evidence type="ECO:0000313" key="2">
    <source>
        <dbReference type="EMBL" id="ORX41765.1"/>
    </source>
</evidence>
<keyword evidence="1" id="KW-1133">Transmembrane helix</keyword>
<dbReference type="EMBL" id="MCFH01000079">
    <property type="protein sequence ID" value="ORX41765.1"/>
    <property type="molecule type" value="Genomic_DNA"/>
</dbReference>
<dbReference type="Proteomes" id="UP000193719">
    <property type="component" value="Unassembled WGS sequence"/>
</dbReference>
<feature type="transmembrane region" description="Helical" evidence="1">
    <location>
        <begin position="115"/>
        <end position="142"/>
    </location>
</feature>
<comment type="caution">
    <text evidence="2">The sequence shown here is derived from an EMBL/GenBank/DDBJ whole genome shotgun (WGS) entry which is preliminary data.</text>
</comment>
<keyword evidence="3" id="KW-1185">Reference proteome</keyword>
<evidence type="ECO:0000256" key="1">
    <source>
        <dbReference type="SAM" id="Phobius"/>
    </source>
</evidence>
<gene>
    <name evidence="2" type="ORF">BCR36DRAFT_416575</name>
</gene>
<sequence length="249" mass="28932">MNYKIIIIMPIFQYVFITYVLCHGLCWYILIFGDTFSTKIHECQCIKYLFKTTKYCLQDLGYYSRSVLSNCALFIVMSMCISSVNLAFSGANLFQSLKREYERKTNPELSEMPGFIVSAITLSSIFFTLALFSFIILSSLILDIAYQVYNTEPCTECGINGYCSSKLKIKRDQETWKVKRRIHLFTSAFFGKEFANSIIPFDEDTVKFDLVYNKNETLNNEMSKINNEAYLQYYKPENIVVSYSNDKTL</sequence>
<protein>
    <submittedName>
        <fullName evidence="2">Uncharacterized protein</fullName>
    </submittedName>
</protein>
<dbReference type="OrthoDB" id="10372860at2759"/>
<keyword evidence="1" id="KW-0812">Transmembrane</keyword>
<dbReference type="AlphaFoldDB" id="A0A1Y1UUQ3"/>
<name>A0A1Y1UUQ3_9FUNG</name>
<reference evidence="2 3" key="1">
    <citation type="submission" date="2016-08" db="EMBL/GenBank/DDBJ databases">
        <title>Genomes of anaerobic fungi encode conserved fungal cellulosomes for biomass hydrolysis.</title>
        <authorList>
            <consortium name="DOE Joint Genome Institute"/>
            <person name="Haitjema C.H."/>
            <person name="Gilmore S.P."/>
            <person name="Henske J.K."/>
            <person name="Solomon K.V."/>
            <person name="De Groot R."/>
            <person name="Kuo A."/>
            <person name="Mondo S.J."/>
            <person name="Salamov A.A."/>
            <person name="Labutti K."/>
            <person name="Zhao Z."/>
            <person name="Chiniquy J."/>
            <person name="Barry K."/>
            <person name="Brewer H.M."/>
            <person name="Purvine S.O."/>
            <person name="Wright A.T."/>
            <person name="Boxma B."/>
            <person name="Van Alen T."/>
            <person name="Hackstein J.H."/>
            <person name="Baker S.E."/>
            <person name="Grigoriev I.V."/>
            <person name="O'Malley M.A."/>
        </authorList>
    </citation>
    <scope>NUCLEOTIDE SEQUENCE [LARGE SCALE GENOMIC DNA]</scope>
    <source>
        <strain evidence="3">finn</strain>
    </source>
</reference>
<feature type="transmembrane region" description="Helical" evidence="1">
    <location>
        <begin position="12"/>
        <end position="31"/>
    </location>
</feature>